<keyword evidence="4" id="KW-1185">Reference proteome</keyword>
<accession>A0A853DBB3</accession>
<proteinExistence type="inferred from homology"/>
<dbReference type="Proteomes" id="UP000571817">
    <property type="component" value="Unassembled WGS sequence"/>
</dbReference>
<dbReference type="SMART" id="SM01118">
    <property type="entry name" value="CYTH"/>
    <property type="match status" value="1"/>
</dbReference>
<comment type="similarity">
    <text evidence="1">Belongs to the CutA family.</text>
</comment>
<dbReference type="GO" id="GO:0010038">
    <property type="term" value="P:response to metal ion"/>
    <property type="evidence" value="ECO:0007669"/>
    <property type="project" value="InterPro"/>
</dbReference>
<gene>
    <name evidence="3" type="ORF">HNR15_000206</name>
</gene>
<sequence>MTSPFVQVQTTVADQTEATLIADAVVGERLAACVQQIPGVGSTYLWDGRVRHATEVLLIMKTTAAAFETLAARVRALHSYDVPQIVALPLEKVDPDYAEWLRAAVDDRPTSHLEIERKFSLANATLPPDPADWPGVGTVAGERRFHLVATYFDTVDVALASRGITMRRRVGGTDAGWHLKLPRSEDAREEIWLPLDATKDDTTVPAVFTAKLTEVLGERVAQPVCVVETRRTEWDLRAGGLHLATTCDDYVTTHNLIDAGLDREWHEMEVELVQGDTDFLEDVTAYLEAHGVHQASIASKLRAAMGDLMDRTSS</sequence>
<dbReference type="Pfam" id="PF03091">
    <property type="entry name" value="CutA1"/>
    <property type="match status" value="1"/>
</dbReference>
<dbReference type="RefSeq" id="WP_218883501.1">
    <property type="nucleotide sequence ID" value="NZ_JACCFW010000001.1"/>
</dbReference>
<dbReference type="EMBL" id="JACCFW010000001">
    <property type="protein sequence ID" value="NYJ73243.1"/>
    <property type="molecule type" value="Genomic_DNA"/>
</dbReference>
<dbReference type="SUPFAM" id="SSF54913">
    <property type="entry name" value="GlnB-like"/>
    <property type="match status" value="1"/>
</dbReference>
<dbReference type="InterPro" id="IPR015867">
    <property type="entry name" value="N-reg_PII/ATP_PRibTrfase_C"/>
</dbReference>
<dbReference type="PANTHER" id="PTHR23419">
    <property type="entry name" value="DIVALENT CATION TOLERANCE CUTA-RELATED"/>
    <property type="match status" value="1"/>
</dbReference>
<dbReference type="InterPro" id="IPR011322">
    <property type="entry name" value="N-reg_PII-like_a/b"/>
</dbReference>
<evidence type="ECO:0000256" key="1">
    <source>
        <dbReference type="ARBA" id="ARBA00010169"/>
    </source>
</evidence>
<dbReference type="InterPro" id="IPR033469">
    <property type="entry name" value="CYTH-like_dom_sf"/>
</dbReference>
<dbReference type="InterPro" id="IPR004323">
    <property type="entry name" value="Ion_tolerance_CutA"/>
</dbReference>
<dbReference type="Gene3D" id="3.30.70.120">
    <property type="match status" value="1"/>
</dbReference>
<dbReference type="AlphaFoldDB" id="A0A853DBB3"/>
<dbReference type="PANTHER" id="PTHR23419:SF8">
    <property type="entry name" value="FI09726P"/>
    <property type="match status" value="1"/>
</dbReference>
<dbReference type="InterPro" id="IPR023577">
    <property type="entry name" value="CYTH_domain"/>
</dbReference>
<dbReference type="Gene3D" id="2.40.320.10">
    <property type="entry name" value="Hypothetical Protein Pfu-838710-001"/>
    <property type="match status" value="1"/>
</dbReference>
<evidence type="ECO:0000313" key="3">
    <source>
        <dbReference type="EMBL" id="NYJ73243.1"/>
    </source>
</evidence>
<dbReference type="GO" id="GO:0005507">
    <property type="term" value="F:copper ion binding"/>
    <property type="evidence" value="ECO:0007669"/>
    <property type="project" value="TreeGrafter"/>
</dbReference>
<feature type="domain" description="CYTH" evidence="2">
    <location>
        <begin position="112"/>
        <end position="308"/>
    </location>
</feature>
<evidence type="ECO:0000313" key="4">
    <source>
        <dbReference type="Proteomes" id="UP000571817"/>
    </source>
</evidence>
<dbReference type="SUPFAM" id="SSF55154">
    <property type="entry name" value="CYTH-like phosphatases"/>
    <property type="match status" value="1"/>
</dbReference>
<comment type="caution">
    <text evidence="3">The sequence shown here is derived from an EMBL/GenBank/DDBJ whole genome shotgun (WGS) entry which is preliminary data.</text>
</comment>
<dbReference type="CDD" id="cd07374">
    <property type="entry name" value="CYTH-like_Pase"/>
    <property type="match status" value="1"/>
</dbReference>
<organism evidence="3 4">
    <name type="scientific">Allobranchiibius huperziae</name>
    <dbReference type="NCBI Taxonomy" id="1874116"/>
    <lineage>
        <taxon>Bacteria</taxon>
        <taxon>Bacillati</taxon>
        <taxon>Actinomycetota</taxon>
        <taxon>Actinomycetes</taxon>
        <taxon>Micrococcales</taxon>
        <taxon>Dermacoccaceae</taxon>
        <taxon>Allobranchiibius</taxon>
    </lineage>
</organism>
<evidence type="ECO:0000259" key="2">
    <source>
        <dbReference type="PROSITE" id="PS51707"/>
    </source>
</evidence>
<dbReference type="PROSITE" id="PS51707">
    <property type="entry name" value="CYTH"/>
    <property type="match status" value="1"/>
</dbReference>
<protein>
    <submittedName>
        <fullName evidence="3">Uncharacterized protein involved in tolerance to divalent cations</fullName>
    </submittedName>
</protein>
<name>A0A853DBB3_9MICO</name>
<dbReference type="Pfam" id="PF01928">
    <property type="entry name" value="CYTH"/>
    <property type="match status" value="1"/>
</dbReference>
<reference evidence="3 4" key="1">
    <citation type="submission" date="2020-07" db="EMBL/GenBank/DDBJ databases">
        <title>Sequencing the genomes of 1000 actinobacteria strains.</title>
        <authorList>
            <person name="Klenk H.-P."/>
        </authorList>
    </citation>
    <scope>NUCLEOTIDE SEQUENCE [LARGE SCALE GENOMIC DNA]</scope>
    <source>
        <strain evidence="3 4">DSM 29531</strain>
    </source>
</reference>